<feature type="transmembrane region" description="Helical" evidence="1">
    <location>
        <begin position="80"/>
        <end position="102"/>
    </location>
</feature>
<protein>
    <submittedName>
        <fullName evidence="2">Uncharacterized protein</fullName>
    </submittedName>
</protein>
<accession>A0ABR1WBZ3</accession>
<keyword evidence="1" id="KW-1133">Transmembrane helix</keyword>
<proteinExistence type="predicted"/>
<name>A0ABR1WBZ3_9PEZI</name>
<sequence>MGPNLVDIFEAVRALILDVVKPDVTAVDPAFSPAATACVQTKIKFFILAPNTIKDSSMPFQPWGQAFWRYPALASGQPYLLPWFLIPLNVYFMLHIVLYIMITQPTRHLKAYVRRYTNKSVTPMTLNLLNRFPPLGVKYLIGNLPELEFPHMEKKGSEFMSWEGAGFPPFSEK</sequence>
<comment type="caution">
    <text evidence="2">The sequence shown here is derived from an EMBL/GenBank/DDBJ whole genome shotgun (WGS) entry which is preliminary data.</text>
</comment>
<evidence type="ECO:0000313" key="3">
    <source>
        <dbReference type="Proteomes" id="UP001433268"/>
    </source>
</evidence>
<dbReference type="Proteomes" id="UP001433268">
    <property type="component" value="Unassembled WGS sequence"/>
</dbReference>
<organism evidence="2 3">
    <name type="scientific">Apiospora hydei</name>
    <dbReference type="NCBI Taxonomy" id="1337664"/>
    <lineage>
        <taxon>Eukaryota</taxon>
        <taxon>Fungi</taxon>
        <taxon>Dikarya</taxon>
        <taxon>Ascomycota</taxon>
        <taxon>Pezizomycotina</taxon>
        <taxon>Sordariomycetes</taxon>
        <taxon>Xylariomycetidae</taxon>
        <taxon>Amphisphaeriales</taxon>
        <taxon>Apiosporaceae</taxon>
        <taxon>Apiospora</taxon>
    </lineage>
</organism>
<dbReference type="RefSeq" id="XP_066668501.1">
    <property type="nucleotide sequence ID" value="XM_066813159.1"/>
</dbReference>
<keyword evidence="1" id="KW-0812">Transmembrane</keyword>
<gene>
    <name evidence="2" type="ORF">PG997_008844</name>
</gene>
<reference evidence="2 3" key="1">
    <citation type="submission" date="2023-01" db="EMBL/GenBank/DDBJ databases">
        <title>Analysis of 21 Apiospora genomes using comparative genomics revels a genus with tremendous synthesis potential of carbohydrate active enzymes and secondary metabolites.</title>
        <authorList>
            <person name="Sorensen T."/>
        </authorList>
    </citation>
    <scope>NUCLEOTIDE SEQUENCE [LARGE SCALE GENOMIC DNA]</scope>
    <source>
        <strain evidence="2 3">CBS 114990</strain>
    </source>
</reference>
<evidence type="ECO:0000313" key="2">
    <source>
        <dbReference type="EMBL" id="KAK8081026.1"/>
    </source>
</evidence>
<dbReference type="GeneID" id="92046219"/>
<keyword evidence="3" id="KW-1185">Reference proteome</keyword>
<evidence type="ECO:0000256" key="1">
    <source>
        <dbReference type="SAM" id="Phobius"/>
    </source>
</evidence>
<keyword evidence="1" id="KW-0472">Membrane</keyword>
<dbReference type="EMBL" id="JAQQWN010000006">
    <property type="protein sequence ID" value="KAK8081026.1"/>
    <property type="molecule type" value="Genomic_DNA"/>
</dbReference>